<feature type="chain" id="PRO_5045981188" evidence="1">
    <location>
        <begin position="24"/>
        <end position="236"/>
    </location>
</feature>
<keyword evidence="1" id="KW-0732">Signal</keyword>
<protein>
    <submittedName>
        <fullName evidence="2">Uncharacterized protein</fullName>
    </submittedName>
</protein>
<dbReference type="EMBL" id="CAXLJM020000164">
    <property type="protein sequence ID" value="CAL8145967.1"/>
    <property type="molecule type" value="Genomic_DNA"/>
</dbReference>
<dbReference type="Gene3D" id="2.160.20.10">
    <property type="entry name" value="Single-stranded right-handed beta-helix, Pectin lyase-like"/>
    <property type="match status" value="1"/>
</dbReference>
<dbReference type="Proteomes" id="UP001642540">
    <property type="component" value="Unassembled WGS sequence"/>
</dbReference>
<evidence type="ECO:0000313" key="3">
    <source>
        <dbReference type="Proteomes" id="UP001642540"/>
    </source>
</evidence>
<comment type="caution">
    <text evidence="2">The sequence shown here is derived from an EMBL/GenBank/DDBJ whole genome shotgun (WGS) entry which is preliminary data.</text>
</comment>
<dbReference type="InterPro" id="IPR011050">
    <property type="entry name" value="Pectin_lyase_fold/virulence"/>
</dbReference>
<keyword evidence="3" id="KW-1185">Reference proteome</keyword>
<evidence type="ECO:0000256" key="1">
    <source>
        <dbReference type="SAM" id="SignalP"/>
    </source>
</evidence>
<evidence type="ECO:0000313" key="2">
    <source>
        <dbReference type="EMBL" id="CAL8145967.1"/>
    </source>
</evidence>
<name>A0ABP1S8X2_9HEXA</name>
<dbReference type="SUPFAM" id="SSF51126">
    <property type="entry name" value="Pectin lyase-like"/>
    <property type="match status" value="1"/>
</dbReference>
<gene>
    <name evidence="2" type="ORF">ODALV1_LOCUS30659</name>
</gene>
<feature type="signal peptide" evidence="1">
    <location>
        <begin position="1"/>
        <end position="23"/>
    </location>
</feature>
<dbReference type="InterPro" id="IPR012334">
    <property type="entry name" value="Pectin_lyas_fold"/>
</dbReference>
<proteinExistence type="predicted"/>
<reference evidence="2 3" key="1">
    <citation type="submission" date="2024-08" db="EMBL/GenBank/DDBJ databases">
        <authorList>
            <person name="Cucini C."/>
            <person name="Frati F."/>
        </authorList>
    </citation>
    <scope>NUCLEOTIDE SEQUENCE [LARGE SCALE GENOMIC DNA]</scope>
</reference>
<accession>A0ABP1S8X2</accession>
<organism evidence="2 3">
    <name type="scientific">Orchesella dallaii</name>
    <dbReference type="NCBI Taxonomy" id="48710"/>
    <lineage>
        <taxon>Eukaryota</taxon>
        <taxon>Metazoa</taxon>
        <taxon>Ecdysozoa</taxon>
        <taxon>Arthropoda</taxon>
        <taxon>Hexapoda</taxon>
        <taxon>Collembola</taxon>
        <taxon>Entomobryomorpha</taxon>
        <taxon>Entomobryoidea</taxon>
        <taxon>Orchesellidae</taxon>
        <taxon>Orchesellinae</taxon>
        <taxon>Orchesella</taxon>
    </lineage>
</organism>
<sequence length="236" mass="24872">MAFKSIYFVSFFLFSFILVDVNASVKEVTTSEQFQEALNEASPGDEILLKSEEFVGNFTAKLNGHPGTPIQISGGNVNSTSITSLQVAGDYWKIEKLGIYSLVISGSNNQLSSASVSDIVFITGNSNKIKSSSFTTSTKTDNENDIPVVMTVTGNGNSFKSISVAGGSMVLKEESCCGEISSSSFSDGDLIVKGKNYVMDAISIAGGAFIATGCGNKYTHVGVNDGPTQITNAKEC</sequence>